<feature type="transmembrane region" description="Helical" evidence="2">
    <location>
        <begin position="454"/>
        <end position="476"/>
    </location>
</feature>
<keyword evidence="2" id="KW-1133">Transmembrane helix</keyword>
<keyword evidence="4" id="KW-1185">Reference proteome</keyword>
<dbReference type="STRING" id="225359.A0A2S4PXS8"/>
<feature type="compositionally biased region" description="Low complexity" evidence="1">
    <location>
        <begin position="80"/>
        <end position="100"/>
    </location>
</feature>
<proteinExistence type="predicted"/>
<feature type="compositionally biased region" description="Polar residues" evidence="1">
    <location>
        <begin position="381"/>
        <end position="401"/>
    </location>
</feature>
<evidence type="ECO:0000313" key="3">
    <source>
        <dbReference type="EMBL" id="POS86851.1"/>
    </source>
</evidence>
<dbReference type="Proteomes" id="UP000237438">
    <property type="component" value="Unassembled WGS sequence"/>
</dbReference>
<dbReference type="EMBL" id="PEDP01000239">
    <property type="protein sequence ID" value="POS86851.1"/>
    <property type="molecule type" value="Genomic_DNA"/>
</dbReference>
<feature type="compositionally biased region" description="Basic and acidic residues" evidence="1">
    <location>
        <begin position="371"/>
        <end position="380"/>
    </location>
</feature>
<dbReference type="AlphaFoldDB" id="A0A2S4PXS8"/>
<evidence type="ECO:0000256" key="2">
    <source>
        <dbReference type="SAM" id="Phobius"/>
    </source>
</evidence>
<feature type="compositionally biased region" description="Low complexity" evidence="1">
    <location>
        <begin position="209"/>
        <end position="220"/>
    </location>
</feature>
<feature type="compositionally biased region" description="Polar residues" evidence="1">
    <location>
        <begin position="189"/>
        <end position="206"/>
    </location>
</feature>
<feature type="compositionally biased region" description="Polar residues" evidence="1">
    <location>
        <begin position="286"/>
        <end position="303"/>
    </location>
</feature>
<accession>A0A2S4PXS8</accession>
<feature type="compositionally biased region" description="Basic and acidic residues" evidence="1">
    <location>
        <begin position="271"/>
        <end position="285"/>
    </location>
</feature>
<feature type="compositionally biased region" description="Basic and acidic residues" evidence="1">
    <location>
        <begin position="109"/>
        <end position="171"/>
    </location>
</feature>
<dbReference type="OrthoDB" id="3600062at2759"/>
<name>A0A2S4PXS8_9PEZI</name>
<protein>
    <submittedName>
        <fullName evidence="3">Uncharacterized protein</fullName>
    </submittedName>
</protein>
<feature type="compositionally biased region" description="Basic and acidic residues" evidence="1">
    <location>
        <begin position="250"/>
        <end position="263"/>
    </location>
</feature>
<sequence length="542" mass="59028">MRLSVAPRSLKLISRITPREMNKSDKNWQDTRLDARSVSVDKSQINSSLTSRVAAMFLSRRNRTPLHQLSHDLSAREVNSKNNNVENSSSTNEKNTNENSTAHAGPHKNPNEKATIENQKENGAKSAKENEAKSTKENEAKSAKENDAKSAKENEAKSAKENEAKSAKENEANSAKENGAKSTKENEKSSGSSVSEAPKSSSNTKGLVSESQKSSNNSASTDPKVQKNPSDTGKSASDGKTNGTKTAPEAQKEKDTDKNKDKNQNQNQKADASKEKSKENVDRNKSTQGESSTPAVDSTNGKDTSNEDVKNAASPISAPKNESLPPTSPQEPATADNQSTGLKGANTEKNNSLKVDESAQSQATSPLENKVSTEKTDPDKINNSAPSSGTNLPSENSSLEVTQLPDKVSPNENVKDVPPGSLTASAKASLDSEIPKISAKQSTNDNSHSDVVKWIFSIFGILLFLTIIIYFIRLLLRHRRLGKAESPPPSPLINRMEPMPRGFSNNTTFDRDFNNNSNNFYPFHEEERLRTMEMNKTYGRVI</sequence>
<feature type="compositionally biased region" description="Polar residues" evidence="1">
    <location>
        <begin position="221"/>
        <end position="245"/>
    </location>
</feature>
<evidence type="ECO:0000256" key="1">
    <source>
        <dbReference type="SAM" id="MobiDB-lite"/>
    </source>
</evidence>
<feature type="compositionally biased region" description="Basic and acidic residues" evidence="1">
    <location>
        <begin position="178"/>
        <end position="188"/>
    </location>
</feature>
<keyword evidence="2" id="KW-0472">Membrane</keyword>
<organism evidence="3 4">
    <name type="scientific">Erysiphe pulchra</name>
    <dbReference type="NCBI Taxonomy" id="225359"/>
    <lineage>
        <taxon>Eukaryota</taxon>
        <taxon>Fungi</taxon>
        <taxon>Dikarya</taxon>
        <taxon>Ascomycota</taxon>
        <taxon>Pezizomycotina</taxon>
        <taxon>Leotiomycetes</taxon>
        <taxon>Erysiphales</taxon>
        <taxon>Erysiphaceae</taxon>
        <taxon>Erysiphe</taxon>
    </lineage>
</organism>
<feature type="compositionally biased region" description="Polar residues" evidence="1">
    <location>
        <begin position="335"/>
        <end position="367"/>
    </location>
</feature>
<gene>
    <name evidence="3" type="ORF">EPUL_001764</name>
</gene>
<keyword evidence="2" id="KW-0812">Transmembrane</keyword>
<evidence type="ECO:0000313" key="4">
    <source>
        <dbReference type="Proteomes" id="UP000237438"/>
    </source>
</evidence>
<comment type="caution">
    <text evidence="3">The sequence shown here is derived from an EMBL/GenBank/DDBJ whole genome shotgun (WGS) entry which is preliminary data.</text>
</comment>
<feature type="region of interest" description="Disordered" evidence="1">
    <location>
        <begin position="71"/>
        <end position="424"/>
    </location>
</feature>
<reference evidence="3 4" key="1">
    <citation type="submission" date="2017-10" db="EMBL/GenBank/DDBJ databases">
        <title>Development of genomic resources for the powdery mildew, Erysiphe pulchra.</title>
        <authorList>
            <person name="Wadl P.A."/>
            <person name="Mack B.M."/>
            <person name="Moore G."/>
            <person name="Beltz S.B."/>
        </authorList>
    </citation>
    <scope>NUCLEOTIDE SEQUENCE [LARGE SCALE GENOMIC DNA]</scope>
    <source>
        <strain evidence="3">Cflorida</strain>
    </source>
</reference>